<reference evidence="5" key="1">
    <citation type="submission" date="2013-03" db="EMBL/GenBank/DDBJ databases">
        <title>The Genome Sequence of Anopheles minimus MINIMUS1.</title>
        <authorList>
            <consortium name="The Broad Institute Genomics Platform"/>
            <person name="Neafsey D.E."/>
            <person name="Walton C."/>
            <person name="Walker B."/>
            <person name="Young S.K."/>
            <person name="Zeng Q."/>
            <person name="Gargeya S."/>
            <person name="Fitzgerald M."/>
            <person name="Haas B."/>
            <person name="Abouelleil A."/>
            <person name="Allen A.W."/>
            <person name="Alvarado L."/>
            <person name="Arachchi H.M."/>
            <person name="Berlin A.M."/>
            <person name="Chapman S.B."/>
            <person name="Gainer-Dewar J."/>
            <person name="Goldberg J."/>
            <person name="Griggs A."/>
            <person name="Gujja S."/>
            <person name="Hansen M."/>
            <person name="Howarth C."/>
            <person name="Imamovic A."/>
            <person name="Ireland A."/>
            <person name="Larimer J."/>
            <person name="McCowan C."/>
            <person name="Murphy C."/>
            <person name="Pearson M."/>
            <person name="Poon T.W."/>
            <person name="Priest M."/>
            <person name="Roberts A."/>
            <person name="Saif S."/>
            <person name="Shea T."/>
            <person name="Sisk P."/>
            <person name="Sykes S."/>
            <person name="Wortman J."/>
            <person name="Nusbaum C."/>
            <person name="Birren B."/>
        </authorList>
    </citation>
    <scope>NUCLEOTIDE SEQUENCE [LARGE SCALE GENOMIC DNA]</scope>
    <source>
        <strain evidence="5">MINIMUS1</strain>
    </source>
</reference>
<evidence type="ECO:0000256" key="1">
    <source>
        <dbReference type="ARBA" id="ARBA00024195"/>
    </source>
</evidence>
<comment type="similarity">
    <text evidence="1">Belongs to the peptidase S1 family. CLIP subfamily.</text>
</comment>
<dbReference type="VEuPathDB" id="VectorBase:AMIN007970"/>
<dbReference type="PROSITE" id="PS50240">
    <property type="entry name" value="TRYPSIN_DOM"/>
    <property type="match status" value="1"/>
</dbReference>
<organism evidence="4 5">
    <name type="scientific">Anopheles minimus</name>
    <dbReference type="NCBI Taxonomy" id="112268"/>
    <lineage>
        <taxon>Eukaryota</taxon>
        <taxon>Metazoa</taxon>
        <taxon>Ecdysozoa</taxon>
        <taxon>Arthropoda</taxon>
        <taxon>Hexapoda</taxon>
        <taxon>Insecta</taxon>
        <taxon>Pterygota</taxon>
        <taxon>Neoptera</taxon>
        <taxon>Endopterygota</taxon>
        <taxon>Diptera</taxon>
        <taxon>Nematocera</taxon>
        <taxon>Culicoidea</taxon>
        <taxon>Culicidae</taxon>
        <taxon>Anophelinae</taxon>
        <taxon>Anopheles</taxon>
    </lineage>
</organism>
<evidence type="ECO:0000259" key="3">
    <source>
        <dbReference type="PROSITE" id="PS50240"/>
    </source>
</evidence>
<dbReference type="PANTHER" id="PTHR24260:SF147">
    <property type="entry name" value="EG:BACR7A4.3 PROTEIN-RELATED"/>
    <property type="match status" value="1"/>
</dbReference>
<dbReference type="SUPFAM" id="SSF50494">
    <property type="entry name" value="Trypsin-like serine proteases"/>
    <property type="match status" value="1"/>
</dbReference>
<dbReference type="GO" id="GO:0004252">
    <property type="term" value="F:serine-type endopeptidase activity"/>
    <property type="evidence" value="ECO:0007669"/>
    <property type="project" value="InterPro"/>
</dbReference>
<keyword evidence="2" id="KW-0732">Signal</keyword>
<evidence type="ECO:0000256" key="2">
    <source>
        <dbReference type="SAM" id="SignalP"/>
    </source>
</evidence>
<reference evidence="4" key="2">
    <citation type="submission" date="2020-05" db="UniProtKB">
        <authorList>
            <consortium name="EnsemblMetazoa"/>
        </authorList>
    </citation>
    <scope>IDENTIFICATION</scope>
    <source>
        <strain evidence="4">MINIMUS1</strain>
    </source>
</reference>
<dbReference type="SMART" id="SM00020">
    <property type="entry name" value="Tryp_SPc"/>
    <property type="match status" value="1"/>
</dbReference>
<dbReference type="STRING" id="112268.A0A182WC90"/>
<dbReference type="InterPro" id="IPR001254">
    <property type="entry name" value="Trypsin_dom"/>
</dbReference>
<dbReference type="GO" id="GO:0006508">
    <property type="term" value="P:proteolysis"/>
    <property type="evidence" value="ECO:0007669"/>
    <property type="project" value="InterPro"/>
</dbReference>
<name>A0A182WC90_9DIPT</name>
<evidence type="ECO:0000313" key="4">
    <source>
        <dbReference type="EnsemblMetazoa" id="AMIN007970-PA"/>
    </source>
</evidence>
<evidence type="ECO:0000313" key="5">
    <source>
        <dbReference type="Proteomes" id="UP000075920"/>
    </source>
</evidence>
<feature type="domain" description="Peptidase S1" evidence="3">
    <location>
        <begin position="14"/>
        <end position="246"/>
    </location>
</feature>
<dbReference type="PROSITE" id="PS51257">
    <property type="entry name" value="PROKAR_LIPOPROTEIN"/>
    <property type="match status" value="1"/>
</dbReference>
<dbReference type="Proteomes" id="UP000075920">
    <property type="component" value="Unassembled WGS sequence"/>
</dbReference>
<dbReference type="AlphaFoldDB" id="A0A182WC90"/>
<sequence length="260" mass="29362">MAKVVFAFSLLFCIVFGCWAQTANTIRPVQWGEYPSVVYVSTPRNQQCMGVVINANHVLTSGTCVMTDQQASIYPARLVQVIGGSLVPFNPLPTQQIRVAQHIFVHENYRTRQNDNNIAIIRLAEPFHLPSNAIEEAHIRMRIVPTAHECDVVRAASPNPQLEAYNVIIRDRNSCDICCLEIRRQDASLCTEDITNDDLTLLQGDLMFCDGYLTALGISTVTSGTTRDFHFTQVRYFTHWINQQLNRTDSMPAGWNPNEF</sequence>
<protein>
    <recommendedName>
        <fullName evidence="3">Peptidase S1 domain-containing protein</fullName>
    </recommendedName>
</protein>
<accession>A0A182WC90</accession>
<dbReference type="EnsemblMetazoa" id="AMIN007970-RA">
    <property type="protein sequence ID" value="AMIN007970-PA"/>
    <property type="gene ID" value="AMIN007970"/>
</dbReference>
<dbReference type="PANTHER" id="PTHR24260">
    <property type="match status" value="1"/>
</dbReference>
<dbReference type="InterPro" id="IPR043504">
    <property type="entry name" value="Peptidase_S1_PA_chymotrypsin"/>
</dbReference>
<dbReference type="Pfam" id="PF00089">
    <property type="entry name" value="Trypsin"/>
    <property type="match status" value="1"/>
</dbReference>
<dbReference type="InterPro" id="IPR051333">
    <property type="entry name" value="CLIP_Serine_Protease"/>
</dbReference>
<feature type="chain" id="PRO_5008141126" description="Peptidase S1 domain-containing protein" evidence="2">
    <location>
        <begin position="21"/>
        <end position="260"/>
    </location>
</feature>
<feature type="signal peptide" evidence="2">
    <location>
        <begin position="1"/>
        <end position="20"/>
    </location>
</feature>
<dbReference type="InterPro" id="IPR009003">
    <property type="entry name" value="Peptidase_S1_PA"/>
</dbReference>
<keyword evidence="5" id="KW-1185">Reference proteome</keyword>
<dbReference type="Gene3D" id="2.40.10.10">
    <property type="entry name" value="Trypsin-like serine proteases"/>
    <property type="match status" value="1"/>
</dbReference>
<proteinExistence type="inferred from homology"/>